<dbReference type="PANTHER" id="PTHR36181">
    <property type="entry name" value="INTRON-ENCODED ENDONUCLEASE AI3-RELATED"/>
    <property type="match status" value="1"/>
</dbReference>
<dbReference type="InterPro" id="IPR004860">
    <property type="entry name" value="LAGLIDADG_dom"/>
</dbReference>
<dbReference type="GO" id="GO:0005739">
    <property type="term" value="C:mitochondrion"/>
    <property type="evidence" value="ECO:0007669"/>
    <property type="project" value="UniProtKB-ARBA"/>
</dbReference>
<dbReference type="EMBL" id="MW864067">
    <property type="protein sequence ID" value="QWQ66183.1"/>
    <property type="molecule type" value="Genomic_DNA"/>
</dbReference>
<dbReference type="PANTHER" id="PTHR36181:SF1">
    <property type="entry name" value="LAGLIDADG ENDONUCLEASE"/>
    <property type="match status" value="1"/>
</dbReference>
<evidence type="ECO:0000313" key="2">
    <source>
        <dbReference type="EMBL" id="QWQ66183.1"/>
    </source>
</evidence>
<keyword evidence="2" id="KW-0496">Mitochondrion</keyword>
<dbReference type="InterPro" id="IPR051289">
    <property type="entry name" value="LAGLIDADG_Endonuclease"/>
</dbReference>
<name>A0A8F1NN77_9MICR</name>
<dbReference type="SUPFAM" id="SSF55608">
    <property type="entry name" value="Homing endonucleases"/>
    <property type="match status" value="2"/>
</dbReference>
<sequence length="292" mass="34556">MKRGINIFYRNCMKVKYSSLQVWSKGSQILETMESKEFEWYLAGLIDSIGIIKVPLSKKIHPLHTPKIIIRLKKTEMQLLESIKKVLDTRCQNILIPSTITKKEKNYIDLEITDLNLLILIINMVKNKLMTIQIGEMNNLINYINIITPIFVKNNKRERYLSKLIYSKGYNKSNIIDINDIQNIEYPFSNKEGLEKQKQIITSSWLRALIDTKGNYAYKEYKISLTSNNKKGYNNQFIMGKLSLIFKYYYYKDETKKMYHIHITSLESQEILLQYLDDYPLLTSKYNRLRSN</sequence>
<dbReference type="Gene3D" id="3.10.28.10">
    <property type="entry name" value="Homing endonucleases"/>
    <property type="match status" value="2"/>
</dbReference>
<gene>
    <name evidence="2" type="primary">orf292</name>
</gene>
<reference evidence="2" key="1">
    <citation type="submission" date="2021-04" db="EMBL/GenBank/DDBJ databases">
        <authorList>
            <person name="Haag K.L."/>
            <person name="Pombert J.-F."/>
        </authorList>
    </citation>
    <scope>NUCLEOTIDE SEQUENCE</scope>
    <source>
        <tissue evidence="2">Spores</tissue>
    </source>
</reference>
<feature type="domain" description="Homing endonuclease LAGLIDADG" evidence="1">
    <location>
        <begin position="219"/>
        <end position="288"/>
    </location>
</feature>
<dbReference type="Pfam" id="PF00961">
    <property type="entry name" value="LAGLIDADG_1"/>
    <property type="match status" value="1"/>
</dbReference>
<dbReference type="GO" id="GO:0004519">
    <property type="term" value="F:endonuclease activity"/>
    <property type="evidence" value="ECO:0007669"/>
    <property type="project" value="InterPro"/>
</dbReference>
<evidence type="ECO:0000259" key="1">
    <source>
        <dbReference type="Pfam" id="PF00961"/>
    </source>
</evidence>
<accession>A0A8F1NN77</accession>
<proteinExistence type="predicted"/>
<geneLocation type="mitochondrion" evidence="2"/>
<dbReference type="InterPro" id="IPR027434">
    <property type="entry name" value="Homing_endonucl"/>
</dbReference>
<organism evidence="2">
    <name type="scientific">Mitosporidium daphniae</name>
    <dbReference type="NCBI Taxonomy" id="1485682"/>
    <lineage>
        <taxon>Eukaryota</taxon>
        <taxon>Fungi</taxon>
        <taxon>Fungi incertae sedis</taxon>
        <taxon>Microsporidia</taxon>
        <taxon>Mitosporidium</taxon>
    </lineage>
</organism>
<dbReference type="AlphaFoldDB" id="A0A8F1NN77"/>
<protein>
    <recommendedName>
        <fullName evidence="1">Homing endonuclease LAGLIDADG domain-containing protein</fullName>
    </recommendedName>
</protein>